<dbReference type="InterPro" id="IPR000891">
    <property type="entry name" value="PYR_CT"/>
</dbReference>
<feature type="domain" description="Pyruvate carboxyltransferase" evidence="4">
    <location>
        <begin position="14"/>
        <end position="280"/>
    </location>
</feature>
<dbReference type="PROSITE" id="PS50991">
    <property type="entry name" value="PYR_CT"/>
    <property type="match status" value="1"/>
</dbReference>
<dbReference type="PANTHER" id="PTHR42738:SF7">
    <property type="entry name" value="HYDROXYMETHYLGLUTARYL-COA LYASE"/>
    <property type="match status" value="1"/>
</dbReference>
<evidence type="ECO:0000256" key="3">
    <source>
        <dbReference type="ARBA" id="ARBA00023239"/>
    </source>
</evidence>
<comment type="caution">
    <text evidence="5">The sequence shown here is derived from an EMBL/GenBank/DDBJ whole genome shotgun (WGS) entry which is preliminary data.</text>
</comment>
<dbReference type="Pfam" id="PF00682">
    <property type="entry name" value="HMGL-like"/>
    <property type="match status" value="1"/>
</dbReference>
<name>A0ABQ2CVK2_9DEIO</name>
<dbReference type="PANTHER" id="PTHR42738">
    <property type="entry name" value="HYDROXYMETHYLGLUTARYL-COA LYASE"/>
    <property type="match status" value="1"/>
</dbReference>
<evidence type="ECO:0000313" key="5">
    <source>
        <dbReference type="EMBL" id="GGJ24832.1"/>
    </source>
</evidence>
<protein>
    <submittedName>
        <fullName evidence="5">Hydroxymethylglutaryl-CoA lyase</fullName>
    </submittedName>
</protein>
<dbReference type="InterPro" id="IPR043594">
    <property type="entry name" value="HMGL"/>
</dbReference>
<evidence type="ECO:0000256" key="2">
    <source>
        <dbReference type="ARBA" id="ARBA00022723"/>
    </source>
</evidence>
<keyword evidence="6" id="KW-1185">Reference proteome</keyword>
<organism evidence="5 6">
    <name type="scientific">Deinococcus roseus</name>
    <dbReference type="NCBI Taxonomy" id="392414"/>
    <lineage>
        <taxon>Bacteria</taxon>
        <taxon>Thermotogati</taxon>
        <taxon>Deinococcota</taxon>
        <taxon>Deinococci</taxon>
        <taxon>Deinococcales</taxon>
        <taxon>Deinococcaceae</taxon>
        <taxon>Deinococcus</taxon>
    </lineage>
</organism>
<dbReference type="GO" id="GO:0016829">
    <property type="term" value="F:lyase activity"/>
    <property type="evidence" value="ECO:0007669"/>
    <property type="project" value="UniProtKB-KW"/>
</dbReference>
<dbReference type="EMBL" id="BMOD01000002">
    <property type="protein sequence ID" value="GGJ24832.1"/>
    <property type="molecule type" value="Genomic_DNA"/>
</dbReference>
<keyword evidence="3 5" id="KW-0456">Lyase</keyword>
<accession>A0ABQ2CVK2</accession>
<reference evidence="6" key="1">
    <citation type="journal article" date="2019" name="Int. J. Syst. Evol. Microbiol.">
        <title>The Global Catalogue of Microorganisms (GCM) 10K type strain sequencing project: providing services to taxonomists for standard genome sequencing and annotation.</title>
        <authorList>
            <consortium name="The Broad Institute Genomics Platform"/>
            <consortium name="The Broad Institute Genome Sequencing Center for Infectious Disease"/>
            <person name="Wu L."/>
            <person name="Ma J."/>
        </authorList>
    </citation>
    <scope>NUCLEOTIDE SEQUENCE [LARGE SCALE GENOMIC DNA]</scope>
    <source>
        <strain evidence="6">JCM 14370</strain>
    </source>
</reference>
<sequence>MTEARLIQTLFPAGIKYVECPRDAWQGLEHFVPTETKIQYLHALLETGFTHLDLGSFVSPKAVPQMRDTEEVLRELPDPAGRDYLCIVANERGMERAATQPKVTSVGFPLSISETFQLRNAHQTLPEAWQLVHRLKVQSDAASKNLVVYLSMGFGNPYGDPWSVQLVQDALDRLFELGISSIALADTVGVATPEQVEQLCNQLRDHMKKAELGLHLHARPEHADPLIEAGWQAGIRWFEGAMGGFGGCPFAADDLVGNLPTELVLRHFKSDVHLNREVLRLVQKVFCDPAADF</sequence>
<dbReference type="Gene3D" id="3.20.20.70">
    <property type="entry name" value="Aldolase class I"/>
    <property type="match status" value="1"/>
</dbReference>
<gene>
    <name evidence="5" type="ORF">GCM10008938_08700</name>
</gene>
<comment type="similarity">
    <text evidence="1">Belongs to the HMG-CoA lyase family.</text>
</comment>
<dbReference type="SUPFAM" id="SSF51569">
    <property type="entry name" value="Aldolase"/>
    <property type="match status" value="1"/>
</dbReference>
<keyword evidence="2" id="KW-0479">Metal-binding</keyword>
<proteinExistence type="inferred from homology"/>
<dbReference type="CDD" id="cd07938">
    <property type="entry name" value="DRE_TIM_HMGL"/>
    <property type="match status" value="1"/>
</dbReference>
<evidence type="ECO:0000313" key="6">
    <source>
        <dbReference type="Proteomes" id="UP000632222"/>
    </source>
</evidence>
<dbReference type="RefSeq" id="WP_189000413.1">
    <property type="nucleotide sequence ID" value="NZ_BMOD01000002.1"/>
</dbReference>
<evidence type="ECO:0000256" key="1">
    <source>
        <dbReference type="ARBA" id="ARBA00009405"/>
    </source>
</evidence>
<dbReference type="InterPro" id="IPR013785">
    <property type="entry name" value="Aldolase_TIM"/>
</dbReference>
<dbReference type="Proteomes" id="UP000632222">
    <property type="component" value="Unassembled WGS sequence"/>
</dbReference>
<evidence type="ECO:0000259" key="4">
    <source>
        <dbReference type="PROSITE" id="PS50991"/>
    </source>
</evidence>